<evidence type="ECO:0000313" key="9">
    <source>
        <dbReference type="Proteomes" id="UP000058613"/>
    </source>
</evidence>
<dbReference type="SUPFAM" id="SSF53335">
    <property type="entry name" value="S-adenosyl-L-methionine-dependent methyltransferases"/>
    <property type="match status" value="1"/>
</dbReference>
<comment type="catalytic activity">
    <reaction evidence="5">
        <text>S-adenosyl 3-(methylsulfanyl)propylamine + putrescine = S-methyl-5'-thioadenosine + spermidine + H(+)</text>
        <dbReference type="Rhea" id="RHEA:12721"/>
        <dbReference type="ChEBI" id="CHEBI:15378"/>
        <dbReference type="ChEBI" id="CHEBI:17509"/>
        <dbReference type="ChEBI" id="CHEBI:57443"/>
        <dbReference type="ChEBI" id="CHEBI:57834"/>
        <dbReference type="ChEBI" id="CHEBI:326268"/>
        <dbReference type="EC" id="2.5.1.16"/>
    </reaction>
</comment>
<feature type="domain" description="PABS" evidence="7">
    <location>
        <begin position="19"/>
        <end position="258"/>
    </location>
</feature>
<evidence type="ECO:0000259" key="7">
    <source>
        <dbReference type="PROSITE" id="PS51006"/>
    </source>
</evidence>
<proteinExistence type="inferred from homology"/>
<dbReference type="Gene3D" id="3.40.50.150">
    <property type="entry name" value="Vaccinia Virus protein VP39"/>
    <property type="match status" value="1"/>
</dbReference>
<comment type="subunit">
    <text evidence="5">Homodimer or homotetramer.</text>
</comment>
<keyword evidence="5" id="KW-0745">Spermidine biosynthesis</keyword>
<dbReference type="PROSITE" id="PS51006">
    <property type="entry name" value="PABS_2"/>
    <property type="match status" value="1"/>
</dbReference>
<dbReference type="GeneID" id="26098933"/>
<accession>A0A0P0N199</accession>
<dbReference type="GO" id="GO:0050314">
    <property type="term" value="F:sym-norspermidine synthase activity"/>
    <property type="evidence" value="ECO:0007669"/>
    <property type="project" value="UniProtKB-ARBA"/>
</dbReference>
<organism evidence="8 9">
    <name type="scientific">Pyrodictium delaneyi</name>
    <dbReference type="NCBI Taxonomy" id="1273541"/>
    <lineage>
        <taxon>Archaea</taxon>
        <taxon>Thermoproteota</taxon>
        <taxon>Thermoprotei</taxon>
        <taxon>Desulfurococcales</taxon>
        <taxon>Pyrodictiaceae</taxon>
        <taxon>Pyrodictium</taxon>
    </lineage>
</organism>
<dbReference type="Proteomes" id="UP000058613">
    <property type="component" value="Chromosome"/>
</dbReference>
<dbReference type="NCBIfam" id="NF002010">
    <property type="entry name" value="PRK00811.1"/>
    <property type="match status" value="1"/>
</dbReference>
<dbReference type="Gene3D" id="2.30.140.10">
    <property type="entry name" value="Spermidine synthase, tetramerisation domain"/>
    <property type="match status" value="1"/>
</dbReference>
<dbReference type="PATRIC" id="fig|1273541.4.peg.646"/>
<dbReference type="NCBIfam" id="TIGR00417">
    <property type="entry name" value="speE"/>
    <property type="match status" value="1"/>
</dbReference>
<dbReference type="HAMAP" id="MF_00198">
    <property type="entry name" value="Spermidine_synth"/>
    <property type="match status" value="1"/>
</dbReference>
<dbReference type="GO" id="GO:0010487">
    <property type="term" value="F:thermospermine synthase activity"/>
    <property type="evidence" value="ECO:0007669"/>
    <property type="project" value="UniProtKB-EC"/>
</dbReference>
<dbReference type="UniPathway" id="UPA00248">
    <property type="reaction ID" value="UER00314"/>
</dbReference>
<protein>
    <recommendedName>
        <fullName evidence="5">Polyamine aminopropyltransferase</fullName>
    </recommendedName>
    <alternativeName>
        <fullName evidence="5">Putrescine aminopropyltransferase</fullName>
        <shortName evidence="5">PAPT</shortName>
    </alternativeName>
    <alternativeName>
        <fullName evidence="5">Spermidine synthase</fullName>
        <shortName evidence="5">SPDS</shortName>
        <shortName evidence="5">SPDSY</shortName>
        <ecNumber evidence="5">2.5.1.16</ecNumber>
    </alternativeName>
</protein>
<gene>
    <name evidence="5" type="primary">speE</name>
    <name evidence="8" type="ORF">Pyrde_0598</name>
</gene>
<dbReference type="AlphaFoldDB" id="A0A0P0N199"/>
<evidence type="ECO:0000256" key="5">
    <source>
        <dbReference type="HAMAP-Rule" id="MF_00198"/>
    </source>
</evidence>
<name>A0A0P0N199_9CREN</name>
<evidence type="ECO:0000256" key="3">
    <source>
        <dbReference type="ARBA" id="ARBA00023115"/>
    </source>
</evidence>
<dbReference type="PANTHER" id="PTHR43317">
    <property type="entry name" value="THERMOSPERMINE SYNTHASE ACAULIS5"/>
    <property type="match status" value="1"/>
</dbReference>
<dbReference type="InterPro" id="IPR001045">
    <property type="entry name" value="Spermi_synthase"/>
</dbReference>
<feature type="active site" description="Proton acceptor" evidence="5 6">
    <location>
        <position position="177"/>
    </location>
</feature>
<dbReference type="STRING" id="1273541.Pyrde_0598"/>
<dbReference type="PANTHER" id="PTHR43317:SF1">
    <property type="entry name" value="THERMOSPERMINE SYNTHASE ACAULIS5"/>
    <property type="match status" value="1"/>
</dbReference>
<dbReference type="InterPro" id="IPR037163">
    <property type="entry name" value="Spermidine_synt_N_sf"/>
</dbReference>
<dbReference type="EC" id="2.5.1.16" evidence="5"/>
<keyword evidence="2 5" id="KW-0808">Transferase</keyword>
<dbReference type="GO" id="GO:0004766">
    <property type="term" value="F:spermidine synthase activity"/>
    <property type="evidence" value="ECO:0007669"/>
    <property type="project" value="UniProtKB-UniRule"/>
</dbReference>
<reference evidence="8 9" key="1">
    <citation type="submission" date="2015-10" db="EMBL/GenBank/DDBJ databases">
        <title>Complete genome sequence of hyperthermophilic archaeon Pyrodictium delaneyi Su06.</title>
        <authorList>
            <person name="Jung J.-H."/>
            <person name="Lin J."/>
            <person name="Holden J.F."/>
            <person name="Park C.-S."/>
        </authorList>
    </citation>
    <scope>NUCLEOTIDE SEQUENCE [LARGE SCALE GENOMIC DNA]</scope>
    <source>
        <strain evidence="8 9">Su06</strain>
    </source>
</reference>
<comment type="catalytic activity">
    <reaction evidence="4">
        <text>S-adenosyl 3-(methylsulfanyl)propylamine + spermidine = thermospermine + S-methyl-5'-thioadenosine + H(+)</text>
        <dbReference type="Rhea" id="RHEA:30515"/>
        <dbReference type="ChEBI" id="CHEBI:15378"/>
        <dbReference type="ChEBI" id="CHEBI:17509"/>
        <dbReference type="ChEBI" id="CHEBI:57443"/>
        <dbReference type="ChEBI" id="CHEBI:57834"/>
        <dbReference type="ChEBI" id="CHEBI:59903"/>
        <dbReference type="EC" id="2.5.1.79"/>
    </reaction>
</comment>
<evidence type="ECO:0000256" key="6">
    <source>
        <dbReference type="PROSITE-ProRule" id="PRU00354"/>
    </source>
</evidence>
<evidence type="ECO:0000313" key="8">
    <source>
        <dbReference type="EMBL" id="ALL00648.1"/>
    </source>
</evidence>
<feature type="binding site" evidence="5">
    <location>
        <position position="104"/>
    </location>
    <ligand>
        <name>spermidine</name>
        <dbReference type="ChEBI" id="CHEBI:57834"/>
    </ligand>
</feature>
<comment type="caution">
    <text evidence="5">Lacks conserved residue(s) required for the propagation of feature annotation.</text>
</comment>
<dbReference type="Pfam" id="PF01564">
    <property type="entry name" value="Spermine_synth"/>
    <property type="match status" value="1"/>
</dbReference>
<comment type="pathway">
    <text evidence="5">Amine and polyamine biosynthesis; spermidine biosynthesis; spermidine from putrescine: step 1/1.</text>
</comment>
<feature type="binding site" evidence="5">
    <location>
        <begin position="156"/>
        <end position="157"/>
    </location>
    <ligand>
        <name>S-methyl-5'-thioadenosine</name>
        <dbReference type="ChEBI" id="CHEBI:17509"/>
    </ligand>
</feature>
<dbReference type="FunFam" id="3.40.50.150:FF:000088">
    <property type="entry name" value="Polyamine aminopropyltransferase"/>
    <property type="match status" value="1"/>
</dbReference>
<sequence length="303" mass="34097">MRKRVLLVAAWGSAVELGTFRLSLYQPGGPMGTIYSVEDVLYHSKSKYQDIMIAILKGFGKTLILDGLIQSTESDEYIYHEALVHPAMILHPEPRRVLILGGGEGATLRDVLRHNTVERAVMVDIDGEVVEVSKKLLPEWHQGAFEDPRAEVMIMDGFEYVRKAAEKGEKFDVIIMDLTDPYGSEIAAQLYSKDAFELIKKVLDDKGVIVTQAGCSTLFPEAFKKVYNAMNSVFKFVKEYAVWVPSFAYTNSFIIASDVFRVEDLSIEEVDNRLQKRSVKTRFYNGLRHIAMIGMAGITLNQS</sequence>
<dbReference type="RefSeq" id="WP_231656782.1">
    <property type="nucleotide sequence ID" value="NZ_CP013011.1"/>
</dbReference>
<evidence type="ECO:0000256" key="4">
    <source>
        <dbReference type="ARBA" id="ARBA00048874"/>
    </source>
</evidence>
<keyword evidence="3 5" id="KW-0620">Polyamine biosynthesis</keyword>
<comment type="similarity">
    <text evidence="1 5">Belongs to the spermidine/spermine synthase family.</text>
</comment>
<dbReference type="InterPro" id="IPR029063">
    <property type="entry name" value="SAM-dependent_MTases_sf"/>
</dbReference>
<dbReference type="CDD" id="cd02440">
    <property type="entry name" value="AdoMet_MTases"/>
    <property type="match status" value="1"/>
</dbReference>
<comment type="function">
    <text evidence="5">Catalyzes the irreversible transfer of a propylamine group from the amino donor S-adenosylmethioninamine (decarboxy-AdoMet) to putrescine (1,4-diaminobutane) to yield spermidine.</text>
</comment>
<dbReference type="GO" id="GO:0008295">
    <property type="term" value="P:spermidine biosynthetic process"/>
    <property type="evidence" value="ECO:0007669"/>
    <property type="project" value="UniProtKB-UniRule"/>
</dbReference>
<dbReference type="EMBL" id="CP013011">
    <property type="protein sequence ID" value="ALL00648.1"/>
    <property type="molecule type" value="Genomic_DNA"/>
</dbReference>
<feature type="binding site" evidence="5">
    <location>
        <position position="80"/>
    </location>
    <ligand>
        <name>spermidine</name>
        <dbReference type="ChEBI" id="CHEBI:57834"/>
    </ligand>
</feature>
<dbReference type="KEGG" id="pdl:Pyrde_0598"/>
<dbReference type="Pfam" id="PF17284">
    <property type="entry name" value="Spermine_synt_N"/>
    <property type="match status" value="1"/>
</dbReference>
<evidence type="ECO:0000256" key="1">
    <source>
        <dbReference type="ARBA" id="ARBA00007867"/>
    </source>
</evidence>
<dbReference type="InterPro" id="IPR030374">
    <property type="entry name" value="PABS"/>
</dbReference>
<evidence type="ECO:0000256" key="2">
    <source>
        <dbReference type="ARBA" id="ARBA00022679"/>
    </source>
</evidence>
<feature type="binding site" evidence="5">
    <location>
        <position position="124"/>
    </location>
    <ligand>
        <name>S-methyl-5'-thioadenosine</name>
        <dbReference type="ChEBI" id="CHEBI:17509"/>
    </ligand>
</feature>
<feature type="binding site" evidence="5">
    <location>
        <position position="49"/>
    </location>
    <ligand>
        <name>S-methyl-5'-thioadenosine</name>
        <dbReference type="ChEBI" id="CHEBI:17509"/>
    </ligand>
</feature>
<dbReference type="InterPro" id="IPR035246">
    <property type="entry name" value="Spermidine_synt_N"/>
</dbReference>